<reference evidence="2 3" key="1">
    <citation type="journal article" date="2021" name="Genome Biol.">
        <title>AFLAP: assembly-free linkage analysis pipeline using k-mers from genome sequencing data.</title>
        <authorList>
            <person name="Fletcher K."/>
            <person name="Zhang L."/>
            <person name="Gil J."/>
            <person name="Han R."/>
            <person name="Cavanaugh K."/>
            <person name="Michelmore R."/>
        </authorList>
    </citation>
    <scope>NUCLEOTIDE SEQUENCE [LARGE SCALE GENOMIC DNA]</scope>
    <source>
        <strain evidence="2 3">SF5</strain>
    </source>
</reference>
<dbReference type="AlphaFoldDB" id="A0A976FJ47"/>
<proteinExistence type="predicted"/>
<evidence type="ECO:0000256" key="1">
    <source>
        <dbReference type="SAM" id="SignalP"/>
    </source>
</evidence>
<gene>
    <name evidence="2" type="ORF">CCR75_006130</name>
</gene>
<dbReference type="Proteomes" id="UP000294530">
    <property type="component" value="Unassembled WGS sequence"/>
</dbReference>
<comment type="caution">
    <text evidence="2">The sequence shown here is derived from an EMBL/GenBank/DDBJ whole genome shotgun (WGS) entry which is preliminary data.</text>
</comment>
<sequence length="613" mass="67580">MKTWRKLLTIALIAVVISSLDAEAKQSAKFSWQYHPSASVTPTVATSASASGRVNSNDINISDSDAFRNSKNDNRKQSGTYYFASSLSKVATVNVELPKNIKIGSTAYTKDNIVSTFRNWIGSSIGKPSDPAFDKACWRKAFIMDTCPYGFFYNTKVCWAQCPMAYPVECGVECLRQSDDCGSAIYAKFVSVANAFFSVQILGVFGAFSKLSKTVRIGIKCARAMLGTMRAIVNYVRAIKVSNPQTAEDQILLAIYQTSYITIDLPVSIVMCFGRSYNWEVLDPASVALGTMQVMLGEILARQENLFSTWDNFRAFLLRSNFTKAVNDLDDADITSLKKGLESNSTCGYELQRITDRTWRTIAEMKEENPGISQDALRVQVYQSDLMLHDIPTVTNNCMVQLTEETNEATAYKTRDMLRKTYGVIVDDLIDNGKSDNGTSLTAKQYTRVVADRVLMAIATLFYIDLTRISGMLSEYIETICGPTQLVGEIDDGTVPDTLGLRIVGDIFKGSSTSWKRKGDGVVVITFVSNDTKNVAVNILSGGDKFDEKDVPAGKIVTWISSVEELGGKTLYLDRWRAGFLGLPSNNGGSLKLWVPRASEGGHLEITVHLNKS</sequence>
<feature type="signal peptide" evidence="1">
    <location>
        <begin position="1"/>
        <end position="22"/>
    </location>
</feature>
<dbReference type="RefSeq" id="XP_067817227.1">
    <property type="nucleotide sequence ID" value="XM_067964202.1"/>
</dbReference>
<keyword evidence="3" id="KW-1185">Reference proteome</keyword>
<name>A0A976FJ47_BRELC</name>
<dbReference type="GeneID" id="94349873"/>
<evidence type="ECO:0000313" key="2">
    <source>
        <dbReference type="EMBL" id="TDH67728.1"/>
    </source>
</evidence>
<keyword evidence="1" id="KW-0732">Signal</keyword>
<organism evidence="2 3">
    <name type="scientific">Bremia lactucae</name>
    <name type="common">Lettuce downy mildew</name>
    <dbReference type="NCBI Taxonomy" id="4779"/>
    <lineage>
        <taxon>Eukaryota</taxon>
        <taxon>Sar</taxon>
        <taxon>Stramenopiles</taxon>
        <taxon>Oomycota</taxon>
        <taxon>Peronosporomycetes</taxon>
        <taxon>Peronosporales</taxon>
        <taxon>Peronosporaceae</taxon>
        <taxon>Bremia</taxon>
    </lineage>
</organism>
<dbReference type="KEGG" id="blac:94349873"/>
<accession>A0A976FJ47</accession>
<evidence type="ECO:0000313" key="3">
    <source>
        <dbReference type="Proteomes" id="UP000294530"/>
    </source>
</evidence>
<protein>
    <submittedName>
        <fullName evidence="2">Uncharacterized protein</fullName>
    </submittedName>
</protein>
<dbReference type="OrthoDB" id="153339at2759"/>
<feature type="chain" id="PRO_5037148857" evidence="1">
    <location>
        <begin position="23"/>
        <end position="613"/>
    </location>
</feature>
<dbReference type="EMBL" id="SHOA02000189">
    <property type="protein sequence ID" value="TDH67728.1"/>
    <property type="molecule type" value="Genomic_DNA"/>
</dbReference>